<comment type="caution">
    <text evidence="1">The sequence shown here is derived from an EMBL/GenBank/DDBJ whole genome shotgun (WGS) entry which is preliminary data.</text>
</comment>
<gene>
    <name evidence="1" type="ORF">FYC77_19900</name>
</gene>
<evidence type="ECO:0000313" key="1">
    <source>
        <dbReference type="EMBL" id="TYT60257.1"/>
    </source>
</evidence>
<protein>
    <submittedName>
        <fullName evidence="1">Uncharacterized protein</fullName>
    </submittedName>
</protein>
<evidence type="ECO:0000313" key="2">
    <source>
        <dbReference type="Proteomes" id="UP000324104"/>
    </source>
</evidence>
<dbReference type="AlphaFoldDB" id="A0A5D5AHE7"/>
<keyword evidence="2" id="KW-1185">Reference proteome</keyword>
<dbReference type="Proteomes" id="UP000324104">
    <property type="component" value="Unassembled WGS sequence"/>
</dbReference>
<reference evidence="1 2" key="1">
    <citation type="submission" date="2019-08" db="EMBL/GenBank/DDBJ databases">
        <title>Archaea genome.</title>
        <authorList>
            <person name="Kajale S."/>
            <person name="Shouche Y."/>
            <person name="Deshpande N."/>
            <person name="Sharma A."/>
        </authorList>
    </citation>
    <scope>NUCLEOTIDE SEQUENCE [LARGE SCALE GENOMIC DNA]</scope>
    <source>
        <strain evidence="1 2">ESP3B_9</strain>
    </source>
</reference>
<dbReference type="RefSeq" id="WP_149083222.1">
    <property type="nucleotide sequence ID" value="NZ_VTAW01000064.1"/>
</dbReference>
<organism evidence="1 2">
    <name type="scientific">Natrialba swarupiae</name>
    <dbReference type="NCBI Taxonomy" id="2448032"/>
    <lineage>
        <taxon>Archaea</taxon>
        <taxon>Methanobacteriati</taxon>
        <taxon>Methanobacteriota</taxon>
        <taxon>Stenosarchaea group</taxon>
        <taxon>Halobacteria</taxon>
        <taxon>Halobacteriales</taxon>
        <taxon>Natrialbaceae</taxon>
        <taxon>Natrialba</taxon>
    </lineage>
</organism>
<dbReference type="EMBL" id="VTAW01000064">
    <property type="protein sequence ID" value="TYT60257.1"/>
    <property type="molecule type" value="Genomic_DNA"/>
</dbReference>
<name>A0A5D5AHE7_9EURY</name>
<dbReference type="PROSITE" id="PS51257">
    <property type="entry name" value="PROKAR_LIPOPROTEIN"/>
    <property type="match status" value="1"/>
</dbReference>
<accession>A0A5D5AHE7</accession>
<sequence length="145" mass="16514">MHRRDYILSLSTIASLSLAGCTGSGTADLEIDRAEVQNNAEQIGYDGLMRDTDQHEGASVHFPQAQIVQVMEDDDVFQLRAYVTEEEFVWDDDILIWWEGDRFLEDDIVEVWGRFEGLITYETVLGDERTIPELVAADIEIVEES</sequence>
<proteinExistence type="predicted"/>